<keyword evidence="5" id="KW-1185">Reference proteome</keyword>
<evidence type="ECO:0000313" key="5">
    <source>
        <dbReference type="Proteomes" id="UP000799770"/>
    </source>
</evidence>
<keyword evidence="2" id="KW-0285">Flavoprotein</keyword>
<reference evidence="4" key="1">
    <citation type="journal article" date="2020" name="Stud. Mycol.">
        <title>101 Dothideomycetes genomes: a test case for predicting lifestyles and emergence of pathogens.</title>
        <authorList>
            <person name="Haridas S."/>
            <person name="Albert R."/>
            <person name="Binder M."/>
            <person name="Bloem J."/>
            <person name="Labutti K."/>
            <person name="Salamov A."/>
            <person name="Andreopoulos B."/>
            <person name="Baker S."/>
            <person name="Barry K."/>
            <person name="Bills G."/>
            <person name="Bluhm B."/>
            <person name="Cannon C."/>
            <person name="Castanera R."/>
            <person name="Culley D."/>
            <person name="Daum C."/>
            <person name="Ezra D."/>
            <person name="Gonzalez J."/>
            <person name="Henrissat B."/>
            <person name="Kuo A."/>
            <person name="Liang C."/>
            <person name="Lipzen A."/>
            <person name="Lutzoni F."/>
            <person name="Magnuson J."/>
            <person name="Mondo S."/>
            <person name="Nolan M."/>
            <person name="Ohm R."/>
            <person name="Pangilinan J."/>
            <person name="Park H.-J."/>
            <person name="Ramirez L."/>
            <person name="Alfaro M."/>
            <person name="Sun H."/>
            <person name="Tritt A."/>
            <person name="Yoshinaga Y."/>
            <person name="Zwiers L.-H."/>
            <person name="Turgeon B."/>
            <person name="Goodwin S."/>
            <person name="Spatafora J."/>
            <person name="Crous P."/>
            <person name="Grigoriev I."/>
        </authorList>
    </citation>
    <scope>NUCLEOTIDE SEQUENCE</scope>
    <source>
        <strain evidence="4">CBS 627.86</strain>
    </source>
</reference>
<dbReference type="GO" id="GO:0050660">
    <property type="term" value="F:flavin adenine dinucleotide binding"/>
    <property type="evidence" value="ECO:0007669"/>
    <property type="project" value="InterPro"/>
</dbReference>
<dbReference type="EMBL" id="ML977313">
    <property type="protein sequence ID" value="KAF2120853.1"/>
    <property type="molecule type" value="Genomic_DNA"/>
</dbReference>
<dbReference type="Pfam" id="PF05199">
    <property type="entry name" value="GMC_oxred_C"/>
    <property type="match status" value="1"/>
</dbReference>
<dbReference type="Pfam" id="PF00732">
    <property type="entry name" value="GMC_oxred_N"/>
    <property type="match status" value="1"/>
</dbReference>
<dbReference type="Gene3D" id="3.50.50.60">
    <property type="entry name" value="FAD/NAD(P)-binding domain"/>
    <property type="match status" value="1"/>
</dbReference>
<dbReference type="InterPro" id="IPR012132">
    <property type="entry name" value="GMC_OxRdtase"/>
</dbReference>
<dbReference type="InterPro" id="IPR000172">
    <property type="entry name" value="GMC_OxRdtase_N"/>
</dbReference>
<dbReference type="PANTHER" id="PTHR11552">
    <property type="entry name" value="GLUCOSE-METHANOL-CHOLINE GMC OXIDOREDUCTASE"/>
    <property type="match status" value="1"/>
</dbReference>
<feature type="binding site" evidence="2">
    <location>
        <begin position="563"/>
        <end position="564"/>
    </location>
    <ligand>
        <name>FAD</name>
        <dbReference type="ChEBI" id="CHEBI:57692"/>
    </ligand>
</feature>
<dbReference type="InterPro" id="IPR036188">
    <property type="entry name" value="FAD/NAD-bd_sf"/>
</dbReference>
<dbReference type="Gene3D" id="3.30.560.10">
    <property type="entry name" value="Glucose Oxidase, domain 3"/>
    <property type="match status" value="1"/>
</dbReference>
<dbReference type="PIRSF" id="PIRSF000137">
    <property type="entry name" value="Alcohol_oxidase"/>
    <property type="match status" value="1"/>
</dbReference>
<dbReference type="GO" id="GO:0016614">
    <property type="term" value="F:oxidoreductase activity, acting on CH-OH group of donors"/>
    <property type="evidence" value="ECO:0007669"/>
    <property type="project" value="InterPro"/>
</dbReference>
<sequence>MSTFEPGREYDIVFAGGGTAACVTAGRLSAADPSLSILIIERGHNNLDDPAITTPALFFTNYAPTSQYTLFYQAKSEPSLDGRARIISTGGVLGGGSSINAMMYSRAQGADFDNFKVEGWGKEDLIPLAKKLETFTVNEPGINKAVHGSSGPIHISMGPHDLKEPQQDFLAAAESVGIPVVNDLQNFEGIGMSTSAKYISPEGKRQDAAHQYIHPLIADGKHPNLHLLLETRVRRVVFSGTQAVGVEFEPEASLAPEDSDKAPKTVQAKKLVVVSSGTLSSPSILERSGIGAADLLRSLDIPVVSNIPGVGENYQDHHSLFIPYKTTLTAEQTLDCVARGELDIPQAFQDKNTILGWNSVDIVGKWRMTPEEVASLGPEFKEAYERDYENNPTKPVMLLGSIAALLSGPNTLVNEEEKNEDIETAEAIEAKDKKSPRFTSLGLYTPYPYSRGSIHITSQDASAPPKLITGFLSDEHGLDVKKLVWGYKKIRDVYRRTNAYAGELAVVHPKFKAGSKAAFAKGPLRKNGFGSVQDRQEIPPLEYDSDDDRAIEEYVRERVETTWHSLGTCKMGANEKGGVVDKDLNVYGTEGLKVVDLSVIPENVGANTYNTALIVGEKAAVIIGKELGLTV</sequence>
<gene>
    <name evidence="4" type="ORF">BDV96DRAFT_671990</name>
</gene>
<feature type="binding site" evidence="2">
    <location>
        <position position="92"/>
    </location>
    <ligand>
        <name>FAD</name>
        <dbReference type="ChEBI" id="CHEBI:57692"/>
    </ligand>
</feature>
<keyword evidence="2" id="KW-0274">FAD</keyword>
<organism evidence="4 5">
    <name type="scientific">Lophiotrema nucula</name>
    <dbReference type="NCBI Taxonomy" id="690887"/>
    <lineage>
        <taxon>Eukaryota</taxon>
        <taxon>Fungi</taxon>
        <taxon>Dikarya</taxon>
        <taxon>Ascomycota</taxon>
        <taxon>Pezizomycotina</taxon>
        <taxon>Dothideomycetes</taxon>
        <taxon>Pleosporomycetidae</taxon>
        <taxon>Pleosporales</taxon>
        <taxon>Lophiotremataceae</taxon>
        <taxon>Lophiotrema</taxon>
    </lineage>
</organism>
<dbReference type="SUPFAM" id="SSF54373">
    <property type="entry name" value="FAD-linked reductases, C-terminal domain"/>
    <property type="match status" value="1"/>
</dbReference>
<accession>A0A6A5ZPS8</accession>
<proteinExistence type="inferred from homology"/>
<evidence type="ECO:0000259" key="3">
    <source>
        <dbReference type="PROSITE" id="PS00624"/>
    </source>
</evidence>
<dbReference type="InterPro" id="IPR007867">
    <property type="entry name" value="GMC_OxRtase_C"/>
</dbReference>
<dbReference type="SUPFAM" id="SSF51905">
    <property type="entry name" value="FAD/NAD(P)-binding domain"/>
    <property type="match status" value="1"/>
</dbReference>
<dbReference type="PROSITE" id="PS00624">
    <property type="entry name" value="GMC_OXRED_2"/>
    <property type="match status" value="1"/>
</dbReference>
<evidence type="ECO:0000256" key="2">
    <source>
        <dbReference type="PIRSR" id="PIRSR000137-2"/>
    </source>
</evidence>
<name>A0A6A5ZPS8_9PLEO</name>
<dbReference type="AlphaFoldDB" id="A0A6A5ZPS8"/>
<dbReference type="OrthoDB" id="269227at2759"/>
<evidence type="ECO:0000313" key="4">
    <source>
        <dbReference type="EMBL" id="KAF2120853.1"/>
    </source>
</evidence>
<comment type="cofactor">
    <cofactor evidence="2">
        <name>FAD</name>
        <dbReference type="ChEBI" id="CHEBI:57692"/>
    </cofactor>
</comment>
<dbReference type="Proteomes" id="UP000799770">
    <property type="component" value="Unassembled WGS sequence"/>
</dbReference>
<evidence type="ECO:0000256" key="1">
    <source>
        <dbReference type="ARBA" id="ARBA00010790"/>
    </source>
</evidence>
<feature type="binding site" evidence="2">
    <location>
        <position position="233"/>
    </location>
    <ligand>
        <name>FAD</name>
        <dbReference type="ChEBI" id="CHEBI:57692"/>
    </ligand>
</feature>
<dbReference type="PANTHER" id="PTHR11552:SF78">
    <property type="entry name" value="GLUCOSE-METHANOL-CHOLINE OXIDOREDUCTASE N-TERMINAL DOMAIN-CONTAINING PROTEIN"/>
    <property type="match status" value="1"/>
</dbReference>
<feature type="domain" description="Glucose-methanol-choline oxidoreductase N-terminal" evidence="3">
    <location>
        <begin position="277"/>
        <end position="291"/>
    </location>
</feature>
<comment type="similarity">
    <text evidence="1">Belongs to the GMC oxidoreductase family.</text>
</comment>
<protein>
    <submittedName>
        <fullName evidence="4">GMC oxidoreductase-domain-containing protein</fullName>
    </submittedName>
</protein>